<dbReference type="Proteomes" id="UP000698752">
    <property type="component" value="Unassembled WGS sequence"/>
</dbReference>
<dbReference type="InterPro" id="IPR006680">
    <property type="entry name" value="Amidohydro-rel"/>
</dbReference>
<evidence type="ECO:0000313" key="5">
    <source>
        <dbReference type="Proteomes" id="UP000698752"/>
    </source>
</evidence>
<sequence>MSRTAWPGRAGGSIPAWTWLPPPHGTAVIPPGIALGAHRGEPVATPRQKRRRGNVTDAAIDCDLHPGVPGVAALLPYMDDHWRHTLKERGIEVLESASYPPNAPSSVRGDWRGPKGSAPSTVGQLQEQALDRWGAAIGILNPLFPVQLPFSRDMSAAMARAVNDWVRAEWLDRDARLRAAILLPNGVEEALAEIERLSPDRRFVQAMVLCMGEIPLGRREWWPVHAALEKAGLPLAIHAGSAWRHPPTSVGWPSWHVEEYVSNAYGFQASLASLLTEGVFGKFPGLKVVLVESGVSWLPAFLWRLGKSWKGVRFEIPWVDRPPAEIIRDQVRLTVRPFDAPEDADTVSRLLDHLRSDEMLLWATDWPHAHFEGDALVPPGLPPGLLPKIMVDNPRATYVRIGEEGGNA</sequence>
<name>A0ABS5EPS1_9PROT</name>
<organism evidence="4 5">
    <name type="scientific">Neoroseomonas terrae</name>
    <dbReference type="NCBI Taxonomy" id="424799"/>
    <lineage>
        <taxon>Bacteria</taxon>
        <taxon>Pseudomonadati</taxon>
        <taxon>Pseudomonadota</taxon>
        <taxon>Alphaproteobacteria</taxon>
        <taxon>Acetobacterales</taxon>
        <taxon>Acetobacteraceae</taxon>
        <taxon>Neoroseomonas</taxon>
    </lineage>
</organism>
<comment type="caution">
    <text evidence="4">The sequence shown here is derived from an EMBL/GenBank/DDBJ whole genome shotgun (WGS) entry which is preliminary data.</text>
</comment>
<evidence type="ECO:0000256" key="2">
    <source>
        <dbReference type="SAM" id="MobiDB-lite"/>
    </source>
</evidence>
<reference evidence="5" key="1">
    <citation type="journal article" date="2021" name="Syst. Appl. Microbiol.">
        <title>Roseomonas hellenica sp. nov., isolated from roots of wild-growing Alkanna tinctoria.</title>
        <authorList>
            <person name="Rat A."/>
            <person name="Naranjo H.D."/>
            <person name="Lebbe L."/>
            <person name="Cnockaert M."/>
            <person name="Krigas N."/>
            <person name="Grigoriadou K."/>
            <person name="Maloupa E."/>
            <person name="Willems A."/>
        </authorList>
    </citation>
    <scope>NUCLEOTIDE SEQUENCE [LARGE SCALE GENOMIC DNA]</scope>
    <source>
        <strain evidence="5">LMG 31159</strain>
    </source>
</reference>
<keyword evidence="5" id="KW-1185">Reference proteome</keyword>
<dbReference type="InterPro" id="IPR032466">
    <property type="entry name" value="Metal_Hydrolase"/>
</dbReference>
<dbReference type="EMBL" id="JAAEDI010000039">
    <property type="protein sequence ID" value="MBR0653028.1"/>
    <property type="molecule type" value="Genomic_DNA"/>
</dbReference>
<dbReference type="PANTHER" id="PTHR21240">
    <property type="entry name" value="2-AMINO-3-CARBOXYLMUCONATE-6-SEMIALDEHYDE DECARBOXYLASE"/>
    <property type="match status" value="1"/>
</dbReference>
<evidence type="ECO:0000256" key="1">
    <source>
        <dbReference type="ARBA" id="ARBA00023239"/>
    </source>
</evidence>
<dbReference type="Pfam" id="PF04909">
    <property type="entry name" value="Amidohydro_2"/>
    <property type="match status" value="1"/>
</dbReference>
<accession>A0ABS5EPS1</accession>
<dbReference type="PANTHER" id="PTHR21240:SF28">
    <property type="entry name" value="ISO-OROTATE DECARBOXYLASE (EUROFUNG)"/>
    <property type="match status" value="1"/>
</dbReference>
<dbReference type="SUPFAM" id="SSF51556">
    <property type="entry name" value="Metallo-dependent hydrolases"/>
    <property type="match status" value="1"/>
</dbReference>
<feature type="domain" description="Amidohydrolase-related" evidence="3">
    <location>
        <begin position="60"/>
        <end position="398"/>
    </location>
</feature>
<dbReference type="Gene3D" id="3.20.20.140">
    <property type="entry name" value="Metal-dependent hydrolases"/>
    <property type="match status" value="1"/>
</dbReference>
<keyword evidence="1" id="KW-0456">Lyase</keyword>
<dbReference type="InterPro" id="IPR032465">
    <property type="entry name" value="ACMSD"/>
</dbReference>
<gene>
    <name evidence="4" type="ORF">GXW78_25455</name>
</gene>
<feature type="region of interest" description="Disordered" evidence="2">
    <location>
        <begin position="100"/>
        <end position="120"/>
    </location>
</feature>
<evidence type="ECO:0000259" key="3">
    <source>
        <dbReference type="Pfam" id="PF04909"/>
    </source>
</evidence>
<protein>
    <submittedName>
        <fullName evidence="4">Amidohydrolase</fullName>
    </submittedName>
</protein>
<evidence type="ECO:0000313" key="4">
    <source>
        <dbReference type="EMBL" id="MBR0653028.1"/>
    </source>
</evidence>
<proteinExistence type="predicted"/>